<feature type="non-terminal residue" evidence="1">
    <location>
        <position position="77"/>
    </location>
</feature>
<evidence type="ECO:0000313" key="1">
    <source>
        <dbReference type="EMBL" id="MDK6503909.1"/>
    </source>
</evidence>
<feature type="non-terminal residue" evidence="1">
    <location>
        <position position="1"/>
    </location>
</feature>
<dbReference type="AlphaFoldDB" id="A0AAW6XF93"/>
<comment type="caution">
    <text evidence="1">The sequence shown here is derived from an EMBL/GenBank/DDBJ whole genome shotgun (WGS) entry which is preliminary data.</text>
</comment>
<dbReference type="Proteomes" id="UP001230300">
    <property type="component" value="Unassembled WGS sequence"/>
</dbReference>
<sequence>NKESLAYTENAPIYEARPVHTVLYIPNEQQARTITAKYVIAGGNNNGQKFAPDSQIQIFYGRTGTLNVANNKITYGN</sequence>
<accession>A0AAW6XF93</accession>
<name>A0AAW6XF93_9LACO</name>
<reference evidence="1" key="1">
    <citation type="submission" date="2023-05" db="EMBL/GenBank/DDBJ databases">
        <title>Cataloging the Phylogenetic Diversity of Human Bladder Bacteria.</title>
        <authorList>
            <person name="Du J."/>
        </authorList>
    </citation>
    <scope>NUCLEOTIDE SEQUENCE</scope>
    <source>
        <strain evidence="1">UMB9226</strain>
    </source>
</reference>
<protein>
    <submittedName>
        <fullName evidence="1">Uncharacterized protein</fullName>
    </submittedName>
</protein>
<proteinExistence type="predicted"/>
<evidence type="ECO:0000313" key="2">
    <source>
        <dbReference type="Proteomes" id="UP001230300"/>
    </source>
</evidence>
<dbReference type="EMBL" id="JASOGN010000455">
    <property type="protein sequence ID" value="MDK6503909.1"/>
    <property type="molecule type" value="Genomic_DNA"/>
</dbReference>
<dbReference type="RefSeq" id="WP_285043878.1">
    <property type="nucleotide sequence ID" value="NZ_JASOGN010000455.1"/>
</dbReference>
<gene>
    <name evidence="1" type="ORF">QP235_12220</name>
</gene>
<organism evidence="1 2">
    <name type="scientific">Lactobacillus crispatus</name>
    <dbReference type="NCBI Taxonomy" id="47770"/>
    <lineage>
        <taxon>Bacteria</taxon>
        <taxon>Bacillati</taxon>
        <taxon>Bacillota</taxon>
        <taxon>Bacilli</taxon>
        <taxon>Lactobacillales</taxon>
        <taxon>Lactobacillaceae</taxon>
        <taxon>Lactobacillus</taxon>
    </lineage>
</organism>